<evidence type="ECO:0000256" key="1">
    <source>
        <dbReference type="SAM" id="Coils"/>
    </source>
</evidence>
<reference evidence="3 4" key="1">
    <citation type="submission" date="2016-03" db="EMBL/GenBank/DDBJ databases">
        <title>Comparative genomics of the ectomycorrhizal sister species Rhizopogon vinicolor and Rhizopogon vesiculosus (Basidiomycota: Boletales) reveals a divergence of the mating type B locus.</title>
        <authorList>
            <person name="Mujic A.B."/>
            <person name="Kuo A."/>
            <person name="Tritt A."/>
            <person name="Lipzen A."/>
            <person name="Chen C."/>
            <person name="Johnson J."/>
            <person name="Sharma A."/>
            <person name="Barry K."/>
            <person name="Grigoriev I.V."/>
            <person name="Spatafora J.W."/>
        </authorList>
    </citation>
    <scope>NUCLEOTIDE SEQUENCE [LARGE SCALE GENOMIC DNA]</scope>
    <source>
        <strain evidence="3 4">AM-OR11-056</strain>
    </source>
</reference>
<feature type="coiled-coil region" evidence="1">
    <location>
        <begin position="46"/>
        <end position="87"/>
    </location>
</feature>
<evidence type="ECO:0000313" key="3">
    <source>
        <dbReference type="EMBL" id="OJA12812.1"/>
    </source>
</evidence>
<gene>
    <name evidence="3" type="ORF">AZE42_09582</name>
</gene>
<accession>A0A1J8QM11</accession>
<feature type="region of interest" description="Disordered" evidence="2">
    <location>
        <begin position="109"/>
        <end position="162"/>
    </location>
</feature>
<evidence type="ECO:0000313" key="4">
    <source>
        <dbReference type="Proteomes" id="UP000183567"/>
    </source>
</evidence>
<feature type="compositionally biased region" description="Basic and acidic residues" evidence="2">
    <location>
        <begin position="133"/>
        <end position="153"/>
    </location>
</feature>
<feature type="region of interest" description="Disordered" evidence="2">
    <location>
        <begin position="1"/>
        <end position="38"/>
    </location>
</feature>
<dbReference type="STRING" id="180088.A0A1J8QM11"/>
<dbReference type="AlphaFoldDB" id="A0A1J8QM11"/>
<dbReference type="OrthoDB" id="2442602at2759"/>
<keyword evidence="1" id="KW-0175">Coiled coil</keyword>
<keyword evidence="4" id="KW-1185">Reference proteome</keyword>
<dbReference type="EMBL" id="LVVM01004484">
    <property type="protein sequence ID" value="OJA12812.1"/>
    <property type="molecule type" value="Genomic_DNA"/>
</dbReference>
<protein>
    <submittedName>
        <fullName evidence="3">Uncharacterized protein</fullName>
    </submittedName>
</protein>
<dbReference type="Proteomes" id="UP000183567">
    <property type="component" value="Unassembled WGS sequence"/>
</dbReference>
<comment type="caution">
    <text evidence="3">The sequence shown here is derived from an EMBL/GenBank/DDBJ whole genome shotgun (WGS) entry which is preliminary data.</text>
</comment>
<evidence type="ECO:0000256" key="2">
    <source>
        <dbReference type="SAM" id="MobiDB-lite"/>
    </source>
</evidence>
<sequence>MDSSTIPQRSIHIDSKLQNGQRGADKDDTNKTRTQGIHRGRYKEKFQTLRERYDQVVALHEEYEKDLELANARMRKLQAENDLLLDAINLAVPAMPSLIHLTRPSPTLYSHSASAPPHHMNGHSAPHANGRYRPVDPHDTTPQERDRDYRDIPPEPTANGRS</sequence>
<name>A0A1J8QM11_9AGAM</name>
<proteinExistence type="predicted"/>
<organism evidence="3 4">
    <name type="scientific">Rhizopogon vesiculosus</name>
    <dbReference type="NCBI Taxonomy" id="180088"/>
    <lineage>
        <taxon>Eukaryota</taxon>
        <taxon>Fungi</taxon>
        <taxon>Dikarya</taxon>
        <taxon>Basidiomycota</taxon>
        <taxon>Agaricomycotina</taxon>
        <taxon>Agaricomycetes</taxon>
        <taxon>Agaricomycetidae</taxon>
        <taxon>Boletales</taxon>
        <taxon>Suillineae</taxon>
        <taxon>Rhizopogonaceae</taxon>
        <taxon>Rhizopogon</taxon>
    </lineage>
</organism>